<evidence type="ECO:0000256" key="1">
    <source>
        <dbReference type="SAM" id="Phobius"/>
    </source>
</evidence>
<feature type="transmembrane region" description="Helical" evidence="1">
    <location>
        <begin position="79"/>
        <end position="104"/>
    </location>
</feature>
<feature type="transmembrane region" description="Helical" evidence="1">
    <location>
        <begin position="34"/>
        <end position="59"/>
    </location>
</feature>
<keyword evidence="1" id="KW-1133">Transmembrane helix</keyword>
<dbReference type="EMBL" id="JHEG02000001">
    <property type="protein sequence ID" value="KIE14047.1"/>
    <property type="molecule type" value="Genomic_DNA"/>
</dbReference>
<proteinExistence type="predicted"/>
<accession>A0A0C1NGM6</accession>
<gene>
    <name evidence="2" type="ORF">DA73_0201645</name>
</gene>
<reference evidence="2" key="1">
    <citation type="journal article" date="2015" name="Genome Announc.">
        <title>Draft Genome Sequence of Tolypothrix boutellei Strain VB521301.</title>
        <authorList>
            <person name="Chandrababunaidu M.M."/>
            <person name="Singh D."/>
            <person name="Sen D."/>
            <person name="Bhan S."/>
            <person name="Das S."/>
            <person name="Gupta A."/>
            <person name="Adhikary S.P."/>
            <person name="Tripathy S."/>
        </authorList>
    </citation>
    <scope>NUCLEOTIDE SEQUENCE</scope>
    <source>
        <strain evidence="2">VB521301</strain>
    </source>
</reference>
<sequence>MYLGLIAVRILLFLRPFLWISYQAFITLGCPWKLLLLPLAWFIGLLFGAIAAMFLISLLEWLSNRNTPPSEPGSMGGVAWLGIWLIAALVLSPVYAAIFTWLTAKFLLHA</sequence>
<dbReference type="OrthoDB" id="515249at2"/>
<dbReference type="AlphaFoldDB" id="A0A0C1NGM6"/>
<protein>
    <submittedName>
        <fullName evidence="2">Uncharacterized protein</fullName>
    </submittedName>
</protein>
<name>A0A0C1NGM6_9CYAN</name>
<evidence type="ECO:0000313" key="2">
    <source>
        <dbReference type="EMBL" id="KIE14047.1"/>
    </source>
</evidence>
<feature type="transmembrane region" description="Helical" evidence="1">
    <location>
        <begin position="6"/>
        <end position="22"/>
    </location>
</feature>
<comment type="caution">
    <text evidence="2">The sequence shown here is derived from an EMBL/GenBank/DDBJ whole genome shotgun (WGS) entry which is preliminary data.</text>
</comment>
<organism evidence="2">
    <name type="scientific">Tolypothrix bouteillei VB521301</name>
    <dbReference type="NCBI Taxonomy" id="1479485"/>
    <lineage>
        <taxon>Bacteria</taxon>
        <taxon>Bacillati</taxon>
        <taxon>Cyanobacteriota</taxon>
        <taxon>Cyanophyceae</taxon>
        <taxon>Nostocales</taxon>
        <taxon>Tolypothrichaceae</taxon>
        <taxon>Tolypothrix</taxon>
    </lineage>
</organism>
<keyword evidence="1" id="KW-0812">Transmembrane</keyword>
<keyword evidence="1" id="KW-0472">Membrane</keyword>